<accession>A0A0L0VPJ7</accession>
<evidence type="ECO:0000256" key="1">
    <source>
        <dbReference type="SAM" id="MobiDB-lite"/>
    </source>
</evidence>
<protein>
    <submittedName>
        <fullName evidence="2">Uncharacterized protein</fullName>
    </submittedName>
</protein>
<feature type="compositionally biased region" description="Low complexity" evidence="1">
    <location>
        <begin position="271"/>
        <end position="288"/>
    </location>
</feature>
<name>A0A0L0VPJ7_9BASI</name>
<dbReference type="AlphaFoldDB" id="A0A0L0VPJ7"/>
<evidence type="ECO:0000313" key="3">
    <source>
        <dbReference type="Proteomes" id="UP000054564"/>
    </source>
</evidence>
<organism evidence="2 3">
    <name type="scientific">Puccinia striiformis f. sp. tritici PST-78</name>
    <dbReference type="NCBI Taxonomy" id="1165861"/>
    <lineage>
        <taxon>Eukaryota</taxon>
        <taxon>Fungi</taxon>
        <taxon>Dikarya</taxon>
        <taxon>Basidiomycota</taxon>
        <taxon>Pucciniomycotina</taxon>
        <taxon>Pucciniomycetes</taxon>
        <taxon>Pucciniales</taxon>
        <taxon>Pucciniaceae</taxon>
        <taxon>Puccinia</taxon>
    </lineage>
</organism>
<keyword evidence="3" id="KW-1185">Reference proteome</keyword>
<gene>
    <name evidence="2" type="ORF">PSTG_05546</name>
</gene>
<reference evidence="3" key="1">
    <citation type="submission" date="2014-03" db="EMBL/GenBank/DDBJ databases">
        <title>The Genome Sequence of Puccinia striiformis f. sp. tritici PST-78.</title>
        <authorList>
            <consortium name="The Broad Institute Genome Sequencing Platform"/>
            <person name="Cuomo C."/>
            <person name="Hulbert S."/>
            <person name="Chen X."/>
            <person name="Walker B."/>
            <person name="Young S.K."/>
            <person name="Zeng Q."/>
            <person name="Gargeya S."/>
            <person name="Fitzgerald M."/>
            <person name="Haas B."/>
            <person name="Abouelleil A."/>
            <person name="Alvarado L."/>
            <person name="Arachchi H.M."/>
            <person name="Berlin A.M."/>
            <person name="Chapman S.B."/>
            <person name="Goldberg J."/>
            <person name="Griggs A."/>
            <person name="Gujja S."/>
            <person name="Hansen M."/>
            <person name="Howarth C."/>
            <person name="Imamovic A."/>
            <person name="Larimer J."/>
            <person name="McCowan C."/>
            <person name="Montmayeur A."/>
            <person name="Murphy C."/>
            <person name="Neiman D."/>
            <person name="Pearson M."/>
            <person name="Priest M."/>
            <person name="Roberts A."/>
            <person name="Saif S."/>
            <person name="Shea T."/>
            <person name="Sisk P."/>
            <person name="Sykes S."/>
            <person name="Wortman J."/>
            <person name="Nusbaum C."/>
            <person name="Birren B."/>
        </authorList>
    </citation>
    <scope>NUCLEOTIDE SEQUENCE [LARGE SCALE GENOMIC DNA]</scope>
    <source>
        <strain evidence="3">race PST-78</strain>
    </source>
</reference>
<proteinExistence type="predicted"/>
<feature type="region of interest" description="Disordered" evidence="1">
    <location>
        <begin position="255"/>
        <end position="288"/>
    </location>
</feature>
<comment type="caution">
    <text evidence="2">The sequence shown here is derived from an EMBL/GenBank/DDBJ whole genome shotgun (WGS) entry which is preliminary data.</text>
</comment>
<sequence length="288" mass="32032">MLRTLEFLRIQLETHFSSAGGGALRIYADDPGGLRFGRPMVKDLDSFRTSPVHYHRFEGGPAHLRDLPAFRPPRCMGRLGLRSRPARQFGGGLHHNPAVQIFPRKSPSHGYIEAPVWQTSPLPHPTHPFHLNTTPAATIFPKTSHYPKKNPPTLTKQTRLLTSLQEPIPTASSSSYLPLTDPSMSSGNFYAINDFSLYLMPKLAAPACPPCQSAVLRSVFEDDDDDVESDQQEMTVLSKVNKVFRKMIVKLHKPSSPKSFFSSRVRSNTLSTRTCHSPPSSTRSSTSD</sequence>
<dbReference type="Proteomes" id="UP000054564">
    <property type="component" value="Unassembled WGS sequence"/>
</dbReference>
<evidence type="ECO:0000313" key="2">
    <source>
        <dbReference type="EMBL" id="KNF01191.1"/>
    </source>
</evidence>
<dbReference type="EMBL" id="AJIL01000031">
    <property type="protein sequence ID" value="KNF01191.1"/>
    <property type="molecule type" value="Genomic_DNA"/>
</dbReference>